<gene>
    <name evidence="2" type="ORF">DSYM_23150</name>
</gene>
<evidence type="ECO:0000313" key="2">
    <source>
        <dbReference type="EMBL" id="BBO21616.1"/>
    </source>
</evidence>
<organism evidence="2 3">
    <name type="scientific">Candidatus Desulfobacillus denitrificans</name>
    <dbReference type="NCBI Taxonomy" id="2608985"/>
    <lineage>
        <taxon>Bacteria</taxon>
        <taxon>Pseudomonadati</taxon>
        <taxon>Pseudomonadota</taxon>
        <taxon>Betaproteobacteria</taxon>
        <taxon>Candidatus Desulfobacillus</taxon>
    </lineage>
</organism>
<protein>
    <recommendedName>
        <fullName evidence="1">Nucleotidyltransferase-like domain-containing protein</fullName>
    </recommendedName>
</protein>
<reference evidence="2" key="1">
    <citation type="journal article" name="DNA Res.">
        <title>The physiological potential of anammox bacteria as revealed by their core genome structure.</title>
        <authorList>
            <person name="Okubo T."/>
            <person name="Toyoda A."/>
            <person name="Fukuhara K."/>
            <person name="Uchiyama I."/>
            <person name="Harigaya Y."/>
            <person name="Kuroiwa M."/>
            <person name="Suzuki T."/>
            <person name="Murakami Y."/>
            <person name="Suwa Y."/>
            <person name="Takami H."/>
        </authorList>
    </citation>
    <scope>NUCLEOTIDE SEQUENCE</scope>
    <source>
        <strain evidence="2">317325-3</strain>
    </source>
</reference>
<dbReference type="InterPro" id="IPR058575">
    <property type="entry name" value="NTP_transf_8_dom"/>
</dbReference>
<feature type="domain" description="Nucleotidyltransferase-like" evidence="1">
    <location>
        <begin position="115"/>
        <end position="306"/>
    </location>
</feature>
<evidence type="ECO:0000259" key="1">
    <source>
        <dbReference type="Pfam" id="PF12281"/>
    </source>
</evidence>
<evidence type="ECO:0000313" key="3">
    <source>
        <dbReference type="Proteomes" id="UP000662914"/>
    </source>
</evidence>
<sequence length="349" mass="39260">MDFIPFSDEALRIAANLAQRHDAWVDAIRRLEALPSSMFFAPKEGHPQYLTVKRRPGDVGTTQGVRSEATEKRLGDFLAERAAAQAAVEETGKALAEIVVLYRRLKLPQAMPKPARILRELDIAGLLGDSLMLVGTNAFAAYEIEAGCRFTRGLDETEDFDLAWCRGAQIALSASSDRPVGSPLMKVLKTVDASFRINERKPYQAVDKTGYEVELLVAPSLFRTLSREEVFLPMAIFEEQEWLLKGRPVRHVVASRDNRSCPIFAPDPRWMALHKLWLAEKPERDAKKRPKDLAQGNLLLDAVSRNMRIAYPLDTDFVLDLPEELRPHFDRWASVRGFVPAKPGTAPMR</sequence>
<dbReference type="EMBL" id="AP021857">
    <property type="protein sequence ID" value="BBO21616.1"/>
    <property type="molecule type" value="Genomic_DNA"/>
</dbReference>
<dbReference type="KEGG" id="ddz:DSYM_23150"/>
<proteinExistence type="predicted"/>
<name>A0A809RZK4_9PROT</name>
<dbReference type="Pfam" id="PF12281">
    <property type="entry name" value="NTP_transf_8"/>
    <property type="match status" value="1"/>
</dbReference>
<accession>A0A809RZK4</accession>
<dbReference type="Proteomes" id="UP000662914">
    <property type="component" value="Chromosome"/>
</dbReference>
<dbReference type="AlphaFoldDB" id="A0A809RZK4"/>